<evidence type="ECO:0000259" key="4">
    <source>
        <dbReference type="PROSITE" id="PS01124"/>
    </source>
</evidence>
<dbReference type="Proteomes" id="UP000071392">
    <property type="component" value="Unassembled WGS sequence"/>
</dbReference>
<dbReference type="Gene3D" id="1.10.10.60">
    <property type="entry name" value="Homeodomain-like"/>
    <property type="match status" value="2"/>
</dbReference>
<feature type="region of interest" description="Disordered" evidence="3">
    <location>
        <begin position="134"/>
        <end position="156"/>
    </location>
</feature>
<evidence type="ECO:0000256" key="1">
    <source>
        <dbReference type="ARBA" id="ARBA00023015"/>
    </source>
</evidence>
<dbReference type="RefSeq" id="WP_068711366.1">
    <property type="nucleotide sequence ID" value="NZ_LSZP01000028.1"/>
</dbReference>
<protein>
    <submittedName>
        <fullName evidence="5">AraC family transcriptional regulator</fullName>
    </submittedName>
</protein>
<feature type="compositionally biased region" description="Basic and acidic residues" evidence="3">
    <location>
        <begin position="134"/>
        <end position="150"/>
    </location>
</feature>
<dbReference type="Pfam" id="PF12833">
    <property type="entry name" value="HTH_18"/>
    <property type="match status" value="1"/>
</dbReference>
<dbReference type="OrthoDB" id="34150at2"/>
<dbReference type="SUPFAM" id="SSF46689">
    <property type="entry name" value="Homeodomain-like"/>
    <property type="match status" value="2"/>
</dbReference>
<dbReference type="InterPro" id="IPR009594">
    <property type="entry name" value="Tscrpt_reg_HTH_AraC_N"/>
</dbReference>
<evidence type="ECO:0000256" key="2">
    <source>
        <dbReference type="ARBA" id="ARBA00023163"/>
    </source>
</evidence>
<gene>
    <name evidence="5" type="ORF">AXK12_03750</name>
</gene>
<dbReference type="STRING" id="1548208.AXK12_03750"/>
<organism evidence="5 6">
    <name type="scientific">Cephaloticoccus capnophilus</name>
    <dbReference type="NCBI Taxonomy" id="1548208"/>
    <lineage>
        <taxon>Bacteria</taxon>
        <taxon>Pseudomonadati</taxon>
        <taxon>Verrucomicrobiota</taxon>
        <taxon>Opitutia</taxon>
        <taxon>Opitutales</taxon>
        <taxon>Opitutaceae</taxon>
        <taxon>Cephaloticoccus</taxon>
    </lineage>
</organism>
<sequence>MIAQRGTRPSPPNAGSNATALAPLVDIVERATRGVEELSTPIPGLRLFRRNSITQPSYCFIKPSLVLVLQGVKQMVVGTATYVYDTSRFLLTSLEMPARSEVLAASPDAPCLGLNFQLDLHTITELLATGSLPDPRHAAHAQDEKNKDARPASLTQNKELEELRSMGIGEVTPALLDAVSRLLALLDEPAAIPTLAPLIQREIHYRLLTGAATAARLRKITSIDSQAHKIAKAIDWLSENYAAPLSIDALAARVQMSPSSFHQHFRALVAMSPLQYQKRLRLNEARRLMLNEQLDAATAAFEVGYESPSQFSREYARHFGAPPKRDIATLRKHSTSQTS</sequence>
<keyword evidence="1" id="KW-0805">Transcription regulation</keyword>
<dbReference type="Pfam" id="PF06719">
    <property type="entry name" value="AraC_N"/>
    <property type="match status" value="1"/>
</dbReference>
<name>A0A139SNW2_9BACT</name>
<dbReference type="InterPro" id="IPR018060">
    <property type="entry name" value="HTH_AraC"/>
</dbReference>
<accession>A0A139SNW2</accession>
<dbReference type="PANTHER" id="PTHR43436">
    <property type="entry name" value="ARAC-FAMILY TRANSCRIPTIONAL REGULATOR"/>
    <property type="match status" value="1"/>
</dbReference>
<comment type="caution">
    <text evidence="5">The sequence shown here is derived from an EMBL/GenBank/DDBJ whole genome shotgun (WGS) entry which is preliminary data.</text>
</comment>
<reference evidence="5 6" key="1">
    <citation type="submission" date="2016-02" db="EMBL/GenBank/DDBJ databases">
        <authorList>
            <person name="Wen L."/>
            <person name="He K."/>
            <person name="Yang H."/>
        </authorList>
    </citation>
    <scope>NUCLEOTIDE SEQUENCE [LARGE SCALE GENOMIC DNA]</scope>
    <source>
        <strain evidence="5 6">CV41</strain>
    </source>
</reference>
<dbReference type="PROSITE" id="PS01124">
    <property type="entry name" value="HTH_ARAC_FAMILY_2"/>
    <property type="match status" value="1"/>
</dbReference>
<dbReference type="PANTHER" id="PTHR43436:SF1">
    <property type="entry name" value="TRANSCRIPTIONAL REGULATORY PROTEIN"/>
    <property type="match status" value="1"/>
</dbReference>
<proteinExistence type="predicted"/>
<evidence type="ECO:0000313" key="5">
    <source>
        <dbReference type="EMBL" id="KXU36258.1"/>
    </source>
</evidence>
<keyword evidence="2" id="KW-0804">Transcription</keyword>
<dbReference type="SMART" id="SM00342">
    <property type="entry name" value="HTH_ARAC"/>
    <property type="match status" value="1"/>
</dbReference>
<dbReference type="GO" id="GO:0043565">
    <property type="term" value="F:sequence-specific DNA binding"/>
    <property type="evidence" value="ECO:0007669"/>
    <property type="project" value="InterPro"/>
</dbReference>
<feature type="domain" description="HTH araC/xylS-type" evidence="4">
    <location>
        <begin position="231"/>
        <end position="329"/>
    </location>
</feature>
<dbReference type="AlphaFoldDB" id="A0A139SNW2"/>
<dbReference type="GO" id="GO:0003700">
    <property type="term" value="F:DNA-binding transcription factor activity"/>
    <property type="evidence" value="ECO:0007669"/>
    <property type="project" value="InterPro"/>
</dbReference>
<evidence type="ECO:0000313" key="6">
    <source>
        <dbReference type="Proteomes" id="UP000071392"/>
    </source>
</evidence>
<evidence type="ECO:0000256" key="3">
    <source>
        <dbReference type="SAM" id="MobiDB-lite"/>
    </source>
</evidence>
<keyword evidence="6" id="KW-1185">Reference proteome</keyword>
<dbReference type="InterPro" id="IPR009057">
    <property type="entry name" value="Homeodomain-like_sf"/>
</dbReference>
<dbReference type="EMBL" id="LSZP01000028">
    <property type="protein sequence ID" value="KXU36258.1"/>
    <property type="molecule type" value="Genomic_DNA"/>
</dbReference>